<dbReference type="OMA" id="ITDRICK"/>
<reference evidence="3" key="1">
    <citation type="submission" date="2022-11" db="UniProtKB">
        <authorList>
            <consortium name="WormBaseParasite"/>
        </authorList>
    </citation>
    <scope>IDENTIFICATION</scope>
</reference>
<organism evidence="2 3">
    <name type="scientific">Romanomermis culicivorax</name>
    <name type="common">Nematode worm</name>
    <dbReference type="NCBI Taxonomy" id="13658"/>
    <lineage>
        <taxon>Eukaryota</taxon>
        <taxon>Metazoa</taxon>
        <taxon>Ecdysozoa</taxon>
        <taxon>Nematoda</taxon>
        <taxon>Enoplea</taxon>
        <taxon>Dorylaimia</taxon>
        <taxon>Mermithida</taxon>
        <taxon>Mermithoidea</taxon>
        <taxon>Mermithidae</taxon>
        <taxon>Romanomermis</taxon>
    </lineage>
</organism>
<dbReference type="InterPro" id="IPR027124">
    <property type="entry name" value="Swc5/CFDP1/2"/>
</dbReference>
<dbReference type="PANTHER" id="PTHR23227:SF67">
    <property type="entry name" value="CRANIOFACIAL DEVELOPMENT PROTEIN 2-LIKE"/>
    <property type="match status" value="1"/>
</dbReference>
<dbReference type="AlphaFoldDB" id="A0A915J2K9"/>
<keyword evidence="2" id="KW-1185">Reference proteome</keyword>
<feature type="compositionally biased region" description="Basic residues" evidence="1">
    <location>
        <begin position="237"/>
        <end position="248"/>
    </location>
</feature>
<dbReference type="Proteomes" id="UP000887565">
    <property type="component" value="Unplaced"/>
</dbReference>
<name>A0A915J2K9_ROMCU</name>
<dbReference type="InterPro" id="IPR036691">
    <property type="entry name" value="Endo/exonu/phosph_ase_sf"/>
</dbReference>
<dbReference type="SUPFAM" id="SSF56219">
    <property type="entry name" value="DNase I-like"/>
    <property type="match status" value="1"/>
</dbReference>
<protein>
    <submittedName>
        <fullName evidence="3">Craniofacial development protein 2-like</fullName>
    </submittedName>
</protein>
<evidence type="ECO:0000313" key="3">
    <source>
        <dbReference type="WBParaSite" id="nRc.2.0.1.t20701-RA"/>
    </source>
</evidence>
<sequence length="248" mass="28227">MILYSCQEVWHKCGVGFILSKEAAGALIRWKPIGDRIITARFRYGHVKATVVQVYAPMDSSEDTVKNDFYDQLQDVFDDIPNHNLKILIGDLNAEVGGDRLGYEGVIGAHASSTWLSDNGEWLVLFCEHNGLCIGNKYFQHERIHKKTWRSPDGCTFKEIDFKCISQKLRSSLCDARAYLKGDVGFDHYLVRGEMKLKLRNQKNPNQGDHSQLKNSRTGPMPTPSPWNCESDLPSSKRQRRLMKHGKA</sequence>
<dbReference type="Gene3D" id="3.60.10.10">
    <property type="entry name" value="Endonuclease/exonuclease/phosphatase"/>
    <property type="match status" value="1"/>
</dbReference>
<dbReference type="CDD" id="cd09076">
    <property type="entry name" value="L1-EN"/>
    <property type="match status" value="1"/>
</dbReference>
<dbReference type="WBParaSite" id="nRc.2.0.1.t20701-RA">
    <property type="protein sequence ID" value="nRc.2.0.1.t20701-RA"/>
    <property type="gene ID" value="nRc.2.0.1.g20701"/>
</dbReference>
<dbReference type="PANTHER" id="PTHR23227">
    <property type="entry name" value="BUCENTAUR RELATED"/>
    <property type="match status" value="1"/>
</dbReference>
<feature type="compositionally biased region" description="Polar residues" evidence="1">
    <location>
        <begin position="202"/>
        <end position="218"/>
    </location>
</feature>
<evidence type="ECO:0000256" key="1">
    <source>
        <dbReference type="SAM" id="MobiDB-lite"/>
    </source>
</evidence>
<feature type="region of interest" description="Disordered" evidence="1">
    <location>
        <begin position="199"/>
        <end position="248"/>
    </location>
</feature>
<accession>A0A915J2K9</accession>
<evidence type="ECO:0000313" key="2">
    <source>
        <dbReference type="Proteomes" id="UP000887565"/>
    </source>
</evidence>
<proteinExistence type="predicted"/>